<dbReference type="Pfam" id="PF20153">
    <property type="entry name" value="DUF6535"/>
    <property type="match status" value="1"/>
</dbReference>
<evidence type="ECO:0000313" key="4">
    <source>
        <dbReference type="Proteomes" id="UP000567179"/>
    </source>
</evidence>
<keyword evidence="1" id="KW-0812">Transmembrane</keyword>
<dbReference type="EMBL" id="JAACJJ010000016">
    <property type="protein sequence ID" value="KAF5324371.1"/>
    <property type="molecule type" value="Genomic_DNA"/>
</dbReference>
<keyword evidence="1" id="KW-1133">Transmembrane helix</keyword>
<sequence length="751" mass="86084">MSQETEDKLNGKGPRMWKCGDDFANPIPAGTGKDSDSEISDKNHWKVVFDAYRDEDQKQCELWKDEVNILLIFAGLFSAVVTAFLIESYKFLLPQGGSDPSKFVPGSPHVIRLNSLWFCSLVLALSTVVIGIVALQWIRNHQRYHGIKPRDALSVYEMRTKALRAWHIRWAFLSLPLLILVALVLFFVGLVDFLLTLNKEVAAPVGVLVYATLTILFITTVLPSLQIFKLYFFPPNVKADIDMPTPCPYKSPQSWIFHRSLILTMRGFRYVTRKLRKVNAAADIVSLPDMPLYFTFHASPVKWTDYDTKWLRLRDMYSQNMEGNHKQDAPFASVSIQHPRRPIYDEAQILIQTVSTLNPSADVLFAAYHCFQEISKNALYQDIESKEDYAAPKYDERNLILRGYYWKHLTLPSSPDKPLFGPPISDLVESPSAHLLHEENMLVFLEMHTSHNLPEEASRVISAHLSELHARILAYAYATEPALHILTPQVGALKGARGNSAKFPWLHMMSQQYIDMINSTNVLPKFKIWSQFAPNSLNGNEVSVSTGTLKKAIIQYSLIFKSFVQHVAESEYLDWESTVYAHRNVAQFFKVPATMLRYTGTDQIPFDVFSRFEKSFEIIQTALSDPPTPDPGDTQSMDEKRVDQANADYLFLSACFFVEQLFNPYSEQPLKPFKEKQCERMADFIKALHAYEQAANYPPVRIQDNWQDFWKDTGLPNLPRFDCKPEPARRSYIRWKVIPTWIEVDLTTPIA</sequence>
<feature type="transmembrane region" description="Helical" evidence="1">
    <location>
        <begin position="168"/>
        <end position="195"/>
    </location>
</feature>
<gene>
    <name evidence="3" type="ORF">D9619_011358</name>
</gene>
<keyword evidence="4" id="KW-1185">Reference proteome</keyword>
<dbReference type="Proteomes" id="UP000567179">
    <property type="component" value="Unassembled WGS sequence"/>
</dbReference>
<feature type="transmembrane region" description="Helical" evidence="1">
    <location>
        <begin position="67"/>
        <end position="86"/>
    </location>
</feature>
<organism evidence="3 4">
    <name type="scientific">Psilocybe cf. subviscida</name>
    <dbReference type="NCBI Taxonomy" id="2480587"/>
    <lineage>
        <taxon>Eukaryota</taxon>
        <taxon>Fungi</taxon>
        <taxon>Dikarya</taxon>
        <taxon>Basidiomycota</taxon>
        <taxon>Agaricomycotina</taxon>
        <taxon>Agaricomycetes</taxon>
        <taxon>Agaricomycetidae</taxon>
        <taxon>Agaricales</taxon>
        <taxon>Agaricineae</taxon>
        <taxon>Strophariaceae</taxon>
        <taxon>Psilocybe</taxon>
    </lineage>
</organism>
<accession>A0A8H5F5G7</accession>
<dbReference type="OrthoDB" id="3126055at2759"/>
<reference evidence="3 4" key="1">
    <citation type="journal article" date="2020" name="ISME J.">
        <title>Uncovering the hidden diversity of litter-decomposition mechanisms in mushroom-forming fungi.</title>
        <authorList>
            <person name="Floudas D."/>
            <person name="Bentzer J."/>
            <person name="Ahren D."/>
            <person name="Johansson T."/>
            <person name="Persson P."/>
            <person name="Tunlid A."/>
        </authorList>
    </citation>
    <scope>NUCLEOTIDE SEQUENCE [LARGE SCALE GENOMIC DNA]</scope>
    <source>
        <strain evidence="3 4">CBS 101986</strain>
    </source>
</reference>
<proteinExistence type="predicted"/>
<feature type="transmembrane region" description="Helical" evidence="1">
    <location>
        <begin position="201"/>
        <end position="222"/>
    </location>
</feature>
<protein>
    <recommendedName>
        <fullName evidence="2">DUF6535 domain-containing protein</fullName>
    </recommendedName>
</protein>
<feature type="transmembrane region" description="Helical" evidence="1">
    <location>
        <begin position="115"/>
        <end position="138"/>
    </location>
</feature>
<comment type="caution">
    <text evidence="3">The sequence shown here is derived from an EMBL/GenBank/DDBJ whole genome shotgun (WGS) entry which is preliminary data.</text>
</comment>
<evidence type="ECO:0000313" key="3">
    <source>
        <dbReference type="EMBL" id="KAF5324371.1"/>
    </source>
</evidence>
<dbReference type="InterPro" id="IPR045338">
    <property type="entry name" value="DUF6535"/>
</dbReference>
<evidence type="ECO:0000256" key="1">
    <source>
        <dbReference type="SAM" id="Phobius"/>
    </source>
</evidence>
<keyword evidence="1" id="KW-0472">Membrane</keyword>
<name>A0A8H5F5G7_9AGAR</name>
<feature type="domain" description="DUF6535" evidence="2">
    <location>
        <begin position="45"/>
        <end position="195"/>
    </location>
</feature>
<evidence type="ECO:0000259" key="2">
    <source>
        <dbReference type="Pfam" id="PF20153"/>
    </source>
</evidence>
<dbReference type="AlphaFoldDB" id="A0A8H5F5G7"/>